<feature type="transmembrane region" description="Helical" evidence="2">
    <location>
        <begin position="244"/>
        <end position="266"/>
    </location>
</feature>
<feature type="region of interest" description="Disordered" evidence="1">
    <location>
        <begin position="1"/>
        <end position="38"/>
    </location>
</feature>
<evidence type="ECO:0000313" key="4">
    <source>
        <dbReference type="Proteomes" id="UP001596086"/>
    </source>
</evidence>
<feature type="compositionally biased region" description="Basic and acidic residues" evidence="1">
    <location>
        <begin position="7"/>
        <end position="19"/>
    </location>
</feature>
<protein>
    <recommendedName>
        <fullName evidence="5">PNPLA domain-containing protein</fullName>
    </recommendedName>
</protein>
<reference evidence="4" key="1">
    <citation type="journal article" date="2019" name="Int. J. Syst. Evol. Microbiol.">
        <title>The Global Catalogue of Microorganisms (GCM) 10K type strain sequencing project: providing services to taxonomists for standard genome sequencing and annotation.</title>
        <authorList>
            <consortium name="The Broad Institute Genomics Platform"/>
            <consortium name="The Broad Institute Genome Sequencing Center for Infectious Disease"/>
            <person name="Wu L."/>
            <person name="Ma J."/>
        </authorList>
    </citation>
    <scope>NUCLEOTIDE SEQUENCE [LARGE SCALE GENOMIC DNA]</scope>
    <source>
        <strain evidence="4">CGMCC 4.5798</strain>
    </source>
</reference>
<dbReference type="RefSeq" id="WP_379766124.1">
    <property type="nucleotide sequence ID" value="NZ_JBHSMZ010000001.1"/>
</dbReference>
<proteinExistence type="predicted"/>
<keyword evidence="2" id="KW-0812">Transmembrane</keyword>
<comment type="caution">
    <text evidence="3">The sequence shown here is derived from an EMBL/GenBank/DDBJ whole genome shotgun (WGS) entry which is preliminary data.</text>
</comment>
<dbReference type="SUPFAM" id="SSF52151">
    <property type="entry name" value="FabD/lysophospholipase-like"/>
    <property type="match status" value="1"/>
</dbReference>
<sequence length="745" mass="80108">MAEPTGIDERGAADGRPREAPPPLPVPTPPRRTPSHTSQVTRFTFLRRTLLLNFYPVLTVAAGNAILLGVPQAREALGAFRNFAETKESLWANASYWIFIAALAYWSLTAWYCARLLLARRFAVDNVGMCAHHGFAAATNTWLPRALGLLSCVPITVWFALPGAPPGAWLAPALYTGTFVLLAVLRRRLVNRWLGRQAVAPQAWARSRRTPRVSIAAVLLMFAVSAMVLAAVCFGQEAASRALGAPALLLFAFGSWTVFGSIVLVYLPKSAGWPSLALLPLFAALLASISNENHFVARNGGPPLAPRRPGLAEDFRAWQAARGAHGNEPVYLVAAAGGASRAAFWAGTLLLELERQARSQGRRFAPNIYAMSGVSGGSLGLAAFAGSLAVDSPDYAATSRQVGAFLGQDYLAPLVGYLLYPDLLARFSPFPCPSCDRSLALEGAWQRGWAERFGSSKAADWFARPLLALGPAAAGLPRLLFNATSASEGRRVVQANLDFLPPQAYDLFAGGPGDPPLDTSRITLAQAVHNSARFPYISPAALVTTVDGQPWDYLVDGGYFENSGAATLNAMIAAILTLGVVKPEQIVVLVIENEPASQSQWICPTRAQMIDAVAGPPRPPLKVGVHLPWQPRLRPGDKVVPPVPELSLPFFALYQTRNARAQAAEEETTRLLGGCGAGRVIELRYPWTAEGRQPPLSWFLNGGTTRAMAGMLQRGESEAAEVNAFLVNWQRIRRMVLGPGQAPPR</sequence>
<feature type="transmembrane region" description="Helical" evidence="2">
    <location>
        <begin position="142"/>
        <end position="161"/>
    </location>
</feature>
<keyword evidence="2" id="KW-1133">Transmembrane helix</keyword>
<keyword evidence="4" id="KW-1185">Reference proteome</keyword>
<dbReference type="InterPro" id="IPR016035">
    <property type="entry name" value="Acyl_Trfase/lysoPLipase"/>
</dbReference>
<accession>A0ABW0RSW2</accession>
<feature type="transmembrane region" description="Helical" evidence="2">
    <location>
        <begin position="167"/>
        <end position="185"/>
    </location>
</feature>
<evidence type="ECO:0000256" key="2">
    <source>
        <dbReference type="SAM" id="Phobius"/>
    </source>
</evidence>
<gene>
    <name evidence="3" type="ORF">ACFPO9_01735</name>
</gene>
<keyword evidence="2" id="KW-0472">Membrane</keyword>
<dbReference type="Proteomes" id="UP001596086">
    <property type="component" value="Unassembled WGS sequence"/>
</dbReference>
<evidence type="ECO:0000256" key="1">
    <source>
        <dbReference type="SAM" id="MobiDB-lite"/>
    </source>
</evidence>
<feature type="transmembrane region" description="Helical" evidence="2">
    <location>
        <begin position="90"/>
        <end position="113"/>
    </location>
</feature>
<organism evidence="3 4">
    <name type="scientific">Massilia aerilata</name>
    <dbReference type="NCBI Taxonomy" id="453817"/>
    <lineage>
        <taxon>Bacteria</taxon>
        <taxon>Pseudomonadati</taxon>
        <taxon>Pseudomonadota</taxon>
        <taxon>Betaproteobacteria</taxon>
        <taxon>Burkholderiales</taxon>
        <taxon>Oxalobacteraceae</taxon>
        <taxon>Telluria group</taxon>
        <taxon>Massilia</taxon>
    </lineage>
</organism>
<feature type="transmembrane region" description="Helical" evidence="2">
    <location>
        <begin position="213"/>
        <end position="232"/>
    </location>
</feature>
<evidence type="ECO:0008006" key="5">
    <source>
        <dbReference type="Google" id="ProtNLM"/>
    </source>
</evidence>
<feature type="transmembrane region" description="Helical" evidence="2">
    <location>
        <begin position="364"/>
        <end position="390"/>
    </location>
</feature>
<name>A0ABW0RSW2_9BURK</name>
<feature type="compositionally biased region" description="Pro residues" evidence="1">
    <location>
        <begin position="20"/>
        <end position="32"/>
    </location>
</feature>
<dbReference type="EMBL" id="JBHSMZ010000001">
    <property type="protein sequence ID" value="MFC5547232.1"/>
    <property type="molecule type" value="Genomic_DNA"/>
</dbReference>
<evidence type="ECO:0000313" key="3">
    <source>
        <dbReference type="EMBL" id="MFC5547232.1"/>
    </source>
</evidence>
<feature type="transmembrane region" description="Helical" evidence="2">
    <location>
        <begin position="50"/>
        <end position="70"/>
    </location>
</feature>